<dbReference type="AlphaFoldDB" id="A0AAD1Y6K3"/>
<evidence type="ECO:0000313" key="2">
    <source>
        <dbReference type="EMBL" id="CAI2386321.1"/>
    </source>
</evidence>
<keyword evidence="3" id="KW-1185">Reference proteome</keyword>
<dbReference type="Proteomes" id="UP001295684">
    <property type="component" value="Unassembled WGS sequence"/>
</dbReference>
<accession>A0AAD1Y6K3</accession>
<dbReference type="EMBL" id="CAMPGE010028819">
    <property type="protein sequence ID" value="CAI2386321.1"/>
    <property type="molecule type" value="Genomic_DNA"/>
</dbReference>
<proteinExistence type="predicted"/>
<name>A0AAD1Y6K3_EUPCR</name>
<comment type="caution">
    <text evidence="2">The sequence shown here is derived from an EMBL/GenBank/DDBJ whole genome shotgun (WGS) entry which is preliminary data.</text>
</comment>
<evidence type="ECO:0000256" key="1">
    <source>
        <dbReference type="SAM" id="MobiDB-lite"/>
    </source>
</evidence>
<feature type="region of interest" description="Disordered" evidence="1">
    <location>
        <begin position="1"/>
        <end position="20"/>
    </location>
</feature>
<evidence type="ECO:0000313" key="3">
    <source>
        <dbReference type="Proteomes" id="UP001295684"/>
    </source>
</evidence>
<protein>
    <submittedName>
        <fullName evidence="2">Uncharacterized protein</fullName>
    </submittedName>
</protein>
<reference evidence="2" key="1">
    <citation type="submission" date="2023-07" db="EMBL/GenBank/DDBJ databases">
        <authorList>
            <consortium name="AG Swart"/>
            <person name="Singh M."/>
            <person name="Singh A."/>
            <person name="Seah K."/>
            <person name="Emmerich C."/>
        </authorList>
    </citation>
    <scope>NUCLEOTIDE SEQUENCE</scope>
    <source>
        <strain evidence="2">DP1</strain>
    </source>
</reference>
<sequence length="161" mass="18436">MQPADLKRPASLKAPHPNEEDLKWFDSDDCDIGEDISSEMKVNHVYDSSKVIHIRNSLIISKGSPKRAFCNSLSPKYGTNREKADSIETPFKLNLHKSKTIYEKKETKKPSSCKGFQGDWESNRKPSIEILLKLQKKLADMKKLDFKQTEDKMTPPKIISE</sequence>
<gene>
    <name evidence="2" type="ORF">ECRASSUSDP1_LOCUS27933</name>
</gene>
<organism evidence="2 3">
    <name type="scientific">Euplotes crassus</name>
    <dbReference type="NCBI Taxonomy" id="5936"/>
    <lineage>
        <taxon>Eukaryota</taxon>
        <taxon>Sar</taxon>
        <taxon>Alveolata</taxon>
        <taxon>Ciliophora</taxon>
        <taxon>Intramacronucleata</taxon>
        <taxon>Spirotrichea</taxon>
        <taxon>Hypotrichia</taxon>
        <taxon>Euplotida</taxon>
        <taxon>Euplotidae</taxon>
        <taxon>Moneuplotes</taxon>
    </lineage>
</organism>